<dbReference type="InterPro" id="IPR055259">
    <property type="entry name" value="YkvP/CgeB_Glyco_trans-like"/>
</dbReference>
<dbReference type="EMBL" id="AMXN01000001">
    <property type="protein sequence ID" value="ELS62842.1"/>
    <property type="molecule type" value="Genomic_DNA"/>
</dbReference>
<dbReference type="PANTHER" id="PTHR43685:SF2">
    <property type="entry name" value="GLYCOSYLTRANSFERASE 2-LIKE DOMAIN-CONTAINING PROTEIN"/>
    <property type="match status" value="1"/>
</dbReference>
<dbReference type="Pfam" id="PF00535">
    <property type="entry name" value="Glycos_transf_2"/>
    <property type="match status" value="1"/>
</dbReference>
<reference evidence="3 4" key="1">
    <citation type="journal article" date="2014" name="Syst. Appl. Microbiol.">
        <title>Genomic insights into the taxonomic status of the three subspecies of Bacillus subtilis.</title>
        <authorList>
            <person name="Yi H."/>
            <person name="Chun J."/>
            <person name="Cha C.J."/>
        </authorList>
    </citation>
    <scope>NUCLEOTIDE SEQUENCE [LARGE SCALE GENOMIC DNA]</scope>
    <source>
        <strain evidence="3 4">KCTC 13429</strain>
    </source>
</reference>
<sequence>MIQNKEIKTFLSKQLEKVRREKEILIGLKEKEVSITGFDSFFFESPMSIKAEYSKQTLEVDAEKVYLSLFERTTNFSIPSQKKIYQLVGDRIVIFPQVTLSDTVICRIYINFYQNENLLSTKIFKAPFERISVDVPQKATSYRFAFRLEGKGEFYLKKLKINQVFEEVTVSNNTGANPSIALSKASKVEQFIDSIEKDTQNYKNEKKDLRIAAILDEFSYECFRHDAEILRLSKTDWENEITEFNPHFVFIESCWQGNQGHWQYEIANLHINKHRTALKKLTEYCKRKNIKTVFWDKEGNENFEFFKTAASYFDYIMTADENTVEKFKEISSIHDVGILPFAAQPKIHNPINKNLHHLGGIAFAGSYYNNKHESRKRDIEEIIKPALDFGIDIYDRYYHLPAEKKVNNTWPEEYQKHIVGSLDYSQMNVAYKNYNMFVNVNSVQNSKHMFARRVFELLASKTMVISGPSQGVKEYFGELVPVSCSKEETVNILKTFLHNPVYREIYEKKGHRLVLNSHTYKNRLQKICDHIGLDIDLLEKPKVSIISSTQRSEYMENLYNNVRHQTYQNLELIVILNKNSMNSEEWKQKFSSLHFPVQILQVDENVSLGHCLNKAVERSTGEIIAKFDDDDYYAPHYLEDMLHSMDYSGSDIVGKSAHYVYLEERELLILKKVGSGAERYSNFISGATLVFRKDVFVSLGGFSDKNRGEDSDFLKRAKKNGHIIYSNDSWNFCLVRRANRNSHTWNITANDLLRNSTVHSICKDYKKPITI</sequence>
<dbReference type="Pfam" id="PF13524">
    <property type="entry name" value="Glyco_trans_1_2"/>
    <property type="match status" value="1"/>
</dbReference>
<dbReference type="CDD" id="cd00761">
    <property type="entry name" value="Glyco_tranf_GTA_type"/>
    <property type="match status" value="1"/>
</dbReference>
<gene>
    <name evidence="3" type="ORF">BSI_02330</name>
</gene>
<dbReference type="InterPro" id="IPR001173">
    <property type="entry name" value="Glyco_trans_2-like"/>
</dbReference>
<keyword evidence="4" id="KW-1185">Reference proteome</keyword>
<dbReference type="InterPro" id="IPR029044">
    <property type="entry name" value="Nucleotide-diphossugar_trans"/>
</dbReference>
<evidence type="ECO:0000259" key="1">
    <source>
        <dbReference type="Pfam" id="PF00535"/>
    </source>
</evidence>
<proteinExistence type="predicted"/>
<evidence type="ECO:0000313" key="4">
    <source>
        <dbReference type="Proteomes" id="UP000011182"/>
    </source>
</evidence>
<feature type="domain" description="Glycosyltransferase 2-like" evidence="1">
    <location>
        <begin position="545"/>
        <end position="665"/>
    </location>
</feature>
<accession>A0A9W5LLE0</accession>
<evidence type="ECO:0000259" key="2">
    <source>
        <dbReference type="Pfam" id="PF13524"/>
    </source>
</evidence>
<dbReference type="SUPFAM" id="SSF53448">
    <property type="entry name" value="Nucleotide-diphospho-sugar transferases"/>
    <property type="match status" value="1"/>
</dbReference>
<dbReference type="PANTHER" id="PTHR43685">
    <property type="entry name" value="GLYCOSYLTRANSFERASE"/>
    <property type="match status" value="1"/>
</dbReference>
<dbReference type="GO" id="GO:0016740">
    <property type="term" value="F:transferase activity"/>
    <property type="evidence" value="ECO:0007669"/>
    <property type="project" value="UniProtKB-KW"/>
</dbReference>
<comment type="caution">
    <text evidence="3">The sequence shown here is derived from an EMBL/GenBank/DDBJ whole genome shotgun (WGS) entry which is preliminary data.</text>
</comment>
<keyword evidence="3" id="KW-0808">Transferase</keyword>
<organism evidence="3 4">
    <name type="scientific">Bacillus inaquosorum KCTC 13429</name>
    <dbReference type="NCBI Taxonomy" id="1236548"/>
    <lineage>
        <taxon>Bacteria</taxon>
        <taxon>Bacillati</taxon>
        <taxon>Bacillota</taxon>
        <taxon>Bacilli</taxon>
        <taxon>Bacillales</taxon>
        <taxon>Bacillaceae</taxon>
        <taxon>Bacillus</taxon>
    </lineage>
</organism>
<feature type="domain" description="Spore protein YkvP/CgeB glycosyl transferase-like" evidence="2">
    <location>
        <begin position="409"/>
        <end position="529"/>
    </location>
</feature>
<dbReference type="Proteomes" id="UP000011182">
    <property type="component" value="Unassembled WGS sequence"/>
</dbReference>
<evidence type="ECO:0000313" key="3">
    <source>
        <dbReference type="EMBL" id="ELS62842.1"/>
    </source>
</evidence>
<dbReference type="AlphaFoldDB" id="A0A9W5LLE0"/>
<dbReference type="Gene3D" id="3.90.550.10">
    <property type="entry name" value="Spore Coat Polysaccharide Biosynthesis Protein SpsA, Chain A"/>
    <property type="match status" value="1"/>
</dbReference>
<protein>
    <submittedName>
        <fullName evidence="3">Glycosyl transferase family 2</fullName>
    </submittedName>
</protein>
<dbReference type="RefSeq" id="WP_003235535.1">
    <property type="nucleotide sequence ID" value="NZ_AMXN01000001.1"/>
</dbReference>
<dbReference type="InterPro" id="IPR050834">
    <property type="entry name" value="Glycosyltransf_2"/>
</dbReference>
<name>A0A9W5LLE0_9BACI</name>